<dbReference type="Proteomes" id="UP000268014">
    <property type="component" value="Unassembled WGS sequence"/>
</dbReference>
<sequence>MFLSELASIRRLQNVNENCLRLLELFPRSPSFQTDTHTHRSTRAFRYYALNLCNIR</sequence>
<accession>A0A0N4WIJ9</accession>
<dbReference type="AlphaFoldDB" id="A0A0N4WIJ9"/>
<name>A0A0N4WIJ9_HAEPC</name>
<evidence type="ECO:0000313" key="2">
    <source>
        <dbReference type="Proteomes" id="UP000268014"/>
    </source>
</evidence>
<protein>
    <submittedName>
        <fullName evidence="1 3">Uncharacterized protein</fullName>
    </submittedName>
</protein>
<dbReference type="WBParaSite" id="HPLM_0001078801-mRNA-1">
    <property type="protein sequence ID" value="HPLM_0001078801-mRNA-1"/>
    <property type="gene ID" value="HPLM_0001078801"/>
</dbReference>
<evidence type="ECO:0000313" key="3">
    <source>
        <dbReference type="WBParaSite" id="HPLM_0001078801-mRNA-1"/>
    </source>
</evidence>
<evidence type="ECO:0000313" key="1">
    <source>
        <dbReference type="EMBL" id="VDO41108.1"/>
    </source>
</evidence>
<keyword evidence="2" id="KW-1185">Reference proteome</keyword>
<gene>
    <name evidence="1" type="ORF">HPLM_LOCUS10780</name>
</gene>
<dbReference type="EMBL" id="UZAF01017389">
    <property type="protein sequence ID" value="VDO41108.1"/>
    <property type="molecule type" value="Genomic_DNA"/>
</dbReference>
<reference evidence="1 2" key="2">
    <citation type="submission" date="2018-11" db="EMBL/GenBank/DDBJ databases">
        <authorList>
            <consortium name="Pathogen Informatics"/>
        </authorList>
    </citation>
    <scope>NUCLEOTIDE SEQUENCE [LARGE SCALE GENOMIC DNA]</scope>
    <source>
        <strain evidence="1 2">MHpl1</strain>
    </source>
</reference>
<proteinExistence type="predicted"/>
<reference evidence="3" key="1">
    <citation type="submission" date="2017-02" db="UniProtKB">
        <authorList>
            <consortium name="WormBaseParasite"/>
        </authorList>
    </citation>
    <scope>IDENTIFICATION</scope>
</reference>
<organism evidence="3">
    <name type="scientific">Haemonchus placei</name>
    <name type="common">Barber's pole worm</name>
    <dbReference type="NCBI Taxonomy" id="6290"/>
    <lineage>
        <taxon>Eukaryota</taxon>
        <taxon>Metazoa</taxon>
        <taxon>Ecdysozoa</taxon>
        <taxon>Nematoda</taxon>
        <taxon>Chromadorea</taxon>
        <taxon>Rhabditida</taxon>
        <taxon>Rhabditina</taxon>
        <taxon>Rhabditomorpha</taxon>
        <taxon>Strongyloidea</taxon>
        <taxon>Trichostrongylidae</taxon>
        <taxon>Haemonchus</taxon>
    </lineage>
</organism>